<dbReference type="PANTHER" id="PTHR48228:SF4">
    <property type="entry name" value="BLR3030 PROTEIN"/>
    <property type="match status" value="1"/>
</dbReference>
<evidence type="ECO:0000313" key="3">
    <source>
        <dbReference type="Proteomes" id="UP000326340"/>
    </source>
</evidence>
<accession>A0A5Q4BL17</accession>
<dbReference type="OrthoDB" id="5863171at2759"/>
<dbReference type="Proteomes" id="UP000326340">
    <property type="component" value="Unassembled WGS sequence"/>
</dbReference>
<dbReference type="AlphaFoldDB" id="A0A5Q4BL17"/>
<evidence type="ECO:0000256" key="1">
    <source>
        <dbReference type="ARBA" id="ARBA00008383"/>
    </source>
</evidence>
<dbReference type="PANTHER" id="PTHR48228">
    <property type="entry name" value="SUCCINYL-COA--D-CITRAMALATE COA-TRANSFERASE"/>
    <property type="match status" value="1"/>
</dbReference>
<dbReference type="EMBL" id="PUHP01000866">
    <property type="protein sequence ID" value="TQN67660.1"/>
    <property type="molecule type" value="Genomic_DNA"/>
</dbReference>
<dbReference type="GO" id="GO:0016740">
    <property type="term" value="F:transferase activity"/>
    <property type="evidence" value="ECO:0007669"/>
    <property type="project" value="UniProtKB-KW"/>
</dbReference>
<dbReference type="InterPro" id="IPR050509">
    <property type="entry name" value="CoA-transferase_III"/>
</dbReference>
<feature type="non-terminal residue" evidence="2">
    <location>
        <position position="387"/>
    </location>
</feature>
<dbReference type="Pfam" id="PF02515">
    <property type="entry name" value="CoA_transf_3"/>
    <property type="match status" value="1"/>
</dbReference>
<keyword evidence="2" id="KW-0808">Transferase</keyword>
<dbReference type="SUPFAM" id="SSF89796">
    <property type="entry name" value="CoA-transferase family III (CaiB/BaiF)"/>
    <property type="match status" value="2"/>
</dbReference>
<dbReference type="Gene3D" id="3.40.50.10540">
    <property type="entry name" value="Crotonobetainyl-coa:carnitine coa-transferase, domain 1"/>
    <property type="match status" value="1"/>
</dbReference>
<comment type="similarity">
    <text evidence="1">Belongs to the CoA-transferase III family.</text>
</comment>
<organism evidence="2 3">
    <name type="scientific">Colletotrichum shisoi</name>
    <dbReference type="NCBI Taxonomy" id="2078593"/>
    <lineage>
        <taxon>Eukaryota</taxon>
        <taxon>Fungi</taxon>
        <taxon>Dikarya</taxon>
        <taxon>Ascomycota</taxon>
        <taxon>Pezizomycotina</taxon>
        <taxon>Sordariomycetes</taxon>
        <taxon>Hypocreomycetidae</taxon>
        <taxon>Glomerellales</taxon>
        <taxon>Glomerellaceae</taxon>
        <taxon>Colletotrichum</taxon>
        <taxon>Colletotrichum destructivum species complex</taxon>
    </lineage>
</organism>
<keyword evidence="3" id="KW-1185">Reference proteome</keyword>
<reference evidence="2 3" key="1">
    <citation type="journal article" date="2019" name="Sci. Rep.">
        <title>Colletotrichum shisoi sp. nov., an anthracnose pathogen of Perilla frutescens in Japan: molecular phylogenetic, morphological and genomic evidence.</title>
        <authorList>
            <person name="Gan P."/>
            <person name="Tsushima A."/>
            <person name="Hiroyama R."/>
            <person name="Narusaka M."/>
            <person name="Takano Y."/>
            <person name="Narusaka Y."/>
            <person name="Kawaradani M."/>
            <person name="Damm U."/>
            <person name="Shirasu K."/>
        </authorList>
    </citation>
    <scope>NUCLEOTIDE SEQUENCE [LARGE SCALE GENOMIC DNA]</scope>
    <source>
        <strain evidence="2 3">PG-2018a</strain>
    </source>
</reference>
<dbReference type="InterPro" id="IPR003673">
    <property type="entry name" value="CoA-Trfase_fam_III"/>
</dbReference>
<dbReference type="InterPro" id="IPR023606">
    <property type="entry name" value="CoA-Trfase_III_dom_1_sf"/>
</dbReference>
<proteinExistence type="inferred from homology"/>
<protein>
    <submittedName>
        <fullName evidence="2">Formyl-CoA:oxalate CoA-transferase</fullName>
    </submittedName>
</protein>
<sequence>MVLRHFWGARKWGVPGSGYADLPHHHALAEVKSERLYEIGGEPPQSTWGDVGGLHKTLDGHVRIHDSFPHQRLGTLRLLELPLEASRDDVASETKLWRSIDLETSGIERGLAIYALRTYDEGDAHPQVSLTISPEVLIRIDASGPCLRVVEFSRVIAAPVADKTLAAHGADALWVTSPPHLPGLPPLDREFGRGKRTIQLDIGDPSDKARLLERLRTADAFIQGYRPGSLAAHGLSPAELAAANPGLVVANLSAFGPDGPWSGRRGFDPLVQTCSGMNLWTTALGYFLASGISAALHKRATEGGSWIADASLAGVMKYPRSLGQYAGKTGFEAHDITNNLPENLFQRRETDFGMTKYLKHSATVEGHEPGWDVMPKISGTDEPRWLS</sequence>
<comment type="caution">
    <text evidence="2">The sequence shown here is derived from an EMBL/GenBank/DDBJ whole genome shotgun (WGS) entry which is preliminary data.</text>
</comment>
<evidence type="ECO:0000313" key="2">
    <source>
        <dbReference type="EMBL" id="TQN67660.1"/>
    </source>
</evidence>
<name>A0A5Q4BL17_9PEZI</name>
<gene>
    <name evidence="2" type="primary">Frc-2</name>
    <name evidence="2" type="ORF">CSHISOI_07785</name>
</gene>